<dbReference type="Proteomes" id="UP000195667">
    <property type="component" value="Unassembled WGS sequence"/>
</dbReference>
<evidence type="ECO:0000313" key="2">
    <source>
        <dbReference type="Proteomes" id="UP000195667"/>
    </source>
</evidence>
<name>A0A1R4GZA9_9GAMM</name>
<accession>A0A1R4GZA9</accession>
<organism evidence="1 2">
    <name type="scientific">Crenothrix polyspora</name>
    <dbReference type="NCBI Taxonomy" id="360316"/>
    <lineage>
        <taxon>Bacteria</taxon>
        <taxon>Pseudomonadati</taxon>
        <taxon>Pseudomonadota</taxon>
        <taxon>Gammaproteobacteria</taxon>
        <taxon>Methylococcales</taxon>
        <taxon>Crenotrichaceae</taxon>
        <taxon>Crenothrix</taxon>
    </lineage>
</organism>
<dbReference type="EMBL" id="FUKI01000005">
    <property type="protein sequence ID" value="SJM89304.1"/>
    <property type="molecule type" value="Genomic_DNA"/>
</dbReference>
<reference evidence="2" key="1">
    <citation type="submission" date="2017-02" db="EMBL/GenBank/DDBJ databases">
        <authorList>
            <person name="Daims H."/>
        </authorList>
    </citation>
    <scope>NUCLEOTIDE SEQUENCE [LARGE SCALE GENOMIC DNA]</scope>
</reference>
<dbReference type="AlphaFoldDB" id="A0A1R4GZA9"/>
<evidence type="ECO:0000313" key="1">
    <source>
        <dbReference type="EMBL" id="SJM89304.1"/>
    </source>
</evidence>
<proteinExistence type="predicted"/>
<sequence>MFNTVSVFVSPYLKESHHEFEFRNRTHTVPGDGYINFDDTEIFKLFRRHLFNCYGCFRAYAHAA</sequence>
<gene>
    <name evidence="1" type="ORF">CRENPOLYSF1_1020005</name>
</gene>
<keyword evidence="2" id="KW-1185">Reference proteome</keyword>
<protein>
    <submittedName>
        <fullName evidence="1">Uncharacterized protein</fullName>
    </submittedName>
</protein>